<dbReference type="AlphaFoldDB" id="A0A8H7EQ50"/>
<gene>
    <name evidence="2" type="ORF">EC973_008607</name>
</gene>
<name>A0A8H7EQ50_9FUNG</name>
<dbReference type="OrthoDB" id="2507140at2759"/>
<evidence type="ECO:0000313" key="3">
    <source>
        <dbReference type="Proteomes" id="UP000605846"/>
    </source>
</evidence>
<organism evidence="2 3">
    <name type="scientific">Apophysomyces ossiformis</name>
    <dbReference type="NCBI Taxonomy" id="679940"/>
    <lineage>
        <taxon>Eukaryota</taxon>
        <taxon>Fungi</taxon>
        <taxon>Fungi incertae sedis</taxon>
        <taxon>Mucoromycota</taxon>
        <taxon>Mucoromycotina</taxon>
        <taxon>Mucoromycetes</taxon>
        <taxon>Mucorales</taxon>
        <taxon>Mucorineae</taxon>
        <taxon>Mucoraceae</taxon>
        <taxon>Apophysomyces</taxon>
    </lineage>
</organism>
<accession>A0A8H7EQ50</accession>
<dbReference type="EMBL" id="JABAYA010000076">
    <property type="protein sequence ID" value="KAF7726562.1"/>
    <property type="molecule type" value="Genomic_DNA"/>
</dbReference>
<evidence type="ECO:0000256" key="1">
    <source>
        <dbReference type="SAM" id="SignalP"/>
    </source>
</evidence>
<evidence type="ECO:0008006" key="4">
    <source>
        <dbReference type="Google" id="ProtNLM"/>
    </source>
</evidence>
<comment type="caution">
    <text evidence="2">The sequence shown here is derived from an EMBL/GenBank/DDBJ whole genome shotgun (WGS) entry which is preliminary data.</text>
</comment>
<protein>
    <recommendedName>
        <fullName evidence="4">GPI anchored serine-threonine rich protein</fullName>
    </recommendedName>
</protein>
<dbReference type="Proteomes" id="UP000605846">
    <property type="component" value="Unassembled WGS sequence"/>
</dbReference>
<evidence type="ECO:0000313" key="2">
    <source>
        <dbReference type="EMBL" id="KAF7726562.1"/>
    </source>
</evidence>
<feature type="signal peptide" evidence="1">
    <location>
        <begin position="1"/>
        <end position="19"/>
    </location>
</feature>
<reference evidence="2" key="1">
    <citation type="submission" date="2020-01" db="EMBL/GenBank/DDBJ databases">
        <title>Genome Sequencing of Three Apophysomyces-Like Fungal Strains Confirms a Novel Fungal Genus in the Mucoromycota with divergent Burkholderia-like Endosymbiotic Bacteria.</title>
        <authorList>
            <person name="Stajich J.E."/>
            <person name="Macias A.M."/>
            <person name="Carter-House D."/>
            <person name="Lovett B."/>
            <person name="Kasson L.R."/>
            <person name="Berry K."/>
            <person name="Grigoriev I."/>
            <person name="Chang Y."/>
            <person name="Spatafora J."/>
            <person name="Kasson M.T."/>
        </authorList>
    </citation>
    <scope>NUCLEOTIDE SEQUENCE</scope>
    <source>
        <strain evidence="2">NRRL A-21654</strain>
    </source>
</reference>
<keyword evidence="1" id="KW-0732">Signal</keyword>
<proteinExistence type="predicted"/>
<feature type="chain" id="PRO_5034695268" description="GPI anchored serine-threonine rich protein" evidence="1">
    <location>
        <begin position="20"/>
        <end position="158"/>
    </location>
</feature>
<keyword evidence="3" id="KW-1185">Reference proteome</keyword>
<sequence length="158" mass="16473">MHLIGTSLVSFIIVFAVNGQVPTAQNSTTPTCAAQTIFDQCKKNEDNYINRCDPREVACLCHWNKVKLTCWDNCPDDNERHIQAGVVSNICSQPGANASIPIWSATPTPTTATVSSASIGIASPTSASTTKPNNAGTAPAISQALLGAAGLAAAYLLL</sequence>